<evidence type="ECO:0000313" key="1">
    <source>
        <dbReference type="EMBL" id="KAJ7759454.1"/>
    </source>
</evidence>
<reference evidence="1" key="1">
    <citation type="submission" date="2023-03" db="EMBL/GenBank/DDBJ databases">
        <title>Massive genome expansion in bonnet fungi (Mycena s.s.) driven by repeated elements and novel gene families across ecological guilds.</title>
        <authorList>
            <consortium name="Lawrence Berkeley National Laboratory"/>
            <person name="Harder C.B."/>
            <person name="Miyauchi S."/>
            <person name="Viragh M."/>
            <person name="Kuo A."/>
            <person name="Thoen E."/>
            <person name="Andreopoulos B."/>
            <person name="Lu D."/>
            <person name="Skrede I."/>
            <person name="Drula E."/>
            <person name="Henrissat B."/>
            <person name="Morin E."/>
            <person name="Kohler A."/>
            <person name="Barry K."/>
            <person name="LaButti K."/>
            <person name="Morin E."/>
            <person name="Salamov A."/>
            <person name="Lipzen A."/>
            <person name="Mereny Z."/>
            <person name="Hegedus B."/>
            <person name="Baldrian P."/>
            <person name="Stursova M."/>
            <person name="Weitz H."/>
            <person name="Taylor A."/>
            <person name="Grigoriev I.V."/>
            <person name="Nagy L.G."/>
            <person name="Martin F."/>
            <person name="Kauserud H."/>
        </authorList>
    </citation>
    <scope>NUCLEOTIDE SEQUENCE</scope>
    <source>
        <strain evidence="1">CBHHK188m</strain>
    </source>
</reference>
<keyword evidence="2" id="KW-1185">Reference proteome</keyword>
<protein>
    <submittedName>
        <fullName evidence="1">Uncharacterized protein</fullName>
    </submittedName>
</protein>
<dbReference type="EMBL" id="JARJLG010000052">
    <property type="protein sequence ID" value="KAJ7759454.1"/>
    <property type="molecule type" value="Genomic_DNA"/>
</dbReference>
<dbReference type="Proteomes" id="UP001215280">
    <property type="component" value="Unassembled WGS sequence"/>
</dbReference>
<name>A0AAD7NG32_9AGAR</name>
<proteinExistence type="predicted"/>
<accession>A0AAD7NG32</accession>
<gene>
    <name evidence="1" type="ORF">DFH07DRAFT_940167</name>
</gene>
<dbReference type="AlphaFoldDB" id="A0AAD7NG32"/>
<comment type="caution">
    <text evidence="1">The sequence shown here is derived from an EMBL/GenBank/DDBJ whole genome shotgun (WGS) entry which is preliminary data.</text>
</comment>
<evidence type="ECO:0000313" key="2">
    <source>
        <dbReference type="Proteomes" id="UP001215280"/>
    </source>
</evidence>
<organism evidence="1 2">
    <name type="scientific">Mycena maculata</name>
    <dbReference type="NCBI Taxonomy" id="230809"/>
    <lineage>
        <taxon>Eukaryota</taxon>
        <taxon>Fungi</taxon>
        <taxon>Dikarya</taxon>
        <taxon>Basidiomycota</taxon>
        <taxon>Agaricomycotina</taxon>
        <taxon>Agaricomycetes</taxon>
        <taxon>Agaricomycetidae</taxon>
        <taxon>Agaricales</taxon>
        <taxon>Marasmiineae</taxon>
        <taxon>Mycenaceae</taxon>
        <taxon>Mycena</taxon>
    </lineage>
</organism>
<sequence length="380" mass="43408">MYHTPLDLAPEARGNSISRGQLGRGRRSAVDGFYWIEIQGCCRYGVRGEEIGIEGRVTHSEPAALCAELPSTLGAEGVNVQRRHGWILRWGIQIQTRWVGLGCCLVAIHSGRRWTTVYWRAIEGEWASLVSSFRQFCVPTARVLFRQLFFVCRFPFFPFCFLGCEEGGGGQQPRLIPRVEFDTTEFDSCYYLASHERTADMGPLHTVVARAESFVFRIRSAPIPESNPLLAMASGVDLNASQPQPQPQSFVFFVFIFESRELVVEEECTRDYMYMDGGCIGTQQKQKQKQKRKQKPAAPCAKFVFPPHPRTEPRLFWRKIDNCSAFRNVIDILYYMCLYPTEEGLQPQGGRLREQNELAFVGRRTERRADESEERVYASG</sequence>